<protein>
    <recommendedName>
        <fullName evidence="2">CARDB domain-containing protein</fullName>
    </recommendedName>
</protein>
<sequence>MKNSLNRYAKYTLGLFALIFALSPVLSSDESTFINTAMAQESRTPPGIELTQDHPLIHAAMGVQDRHTTRLMNIQGVVGTGIGLGVDGLPVIKIYTVRAGIPDIPVDLEGIPAQVEVTGMIVALTDPTARQPRPVPIGVSTGHPDITAGTIGARVIKTDSDGNITYYALSNNHVFANSNDARATINDGVGDSVIQPGDFDGGSSPADNIGSLADFEPINFSGGENIMDAAIAHSTTDMLGNSTPSNGYGTPSSTPVDAVISTPPQAVQKYGRTTAWTQGTVDGISVNVDVCYEQQCRGPFNCTCTTVARFVDQIAIIDGDFSAGGDSGSLIVDMSNHPVGLLFAGSNTHTFANPIGPVLKHFDVTIDSTPPEPVTPVTDLAITSVVANPTSVTQGDTVTVDVTVTNTGNQKVEGDISVVLTDTDDTTSIEIGTEIISGGLSAGAATTLTFFWDTADCSLVDHTLSAVHNLTDDVSSNDTSSTTVAVNEPGTAPTIDLSATGYKVQGRQKVDLNWSGATSEYVDIKRDGTQIDTTSETSFTDHINRRGGGSYTYQVCETDSTTTCSNEVTVVF</sequence>
<evidence type="ECO:0000313" key="4">
    <source>
        <dbReference type="Proteomes" id="UP000011134"/>
    </source>
</evidence>
<dbReference type="Gene3D" id="2.40.10.10">
    <property type="entry name" value="Trypsin-like serine proteases"/>
    <property type="match status" value="2"/>
</dbReference>
<reference evidence="3 4" key="1">
    <citation type="submission" date="2012-12" db="EMBL/GenBank/DDBJ databases">
        <title>Genome Assembly of Photobacterium sp. AK15.</title>
        <authorList>
            <person name="Khatri I."/>
            <person name="Vaidya B."/>
            <person name="Srinivas T.N.R."/>
            <person name="Subramanian S."/>
            <person name="Pinnaka A."/>
        </authorList>
    </citation>
    <scope>NUCLEOTIDE SEQUENCE [LARGE SCALE GENOMIC DNA]</scope>
    <source>
        <strain evidence="3 4">AK15</strain>
    </source>
</reference>
<accession>L8JG18</accession>
<dbReference type="OrthoDB" id="104542at2"/>
<organism evidence="3 4">
    <name type="scientific">Photobacterium marinum</name>
    <dbReference type="NCBI Taxonomy" id="1056511"/>
    <lineage>
        <taxon>Bacteria</taxon>
        <taxon>Pseudomonadati</taxon>
        <taxon>Pseudomonadota</taxon>
        <taxon>Gammaproteobacteria</taxon>
        <taxon>Vibrionales</taxon>
        <taxon>Vibrionaceae</taxon>
        <taxon>Photobacterium</taxon>
    </lineage>
</organism>
<keyword evidence="4" id="KW-1185">Reference proteome</keyword>
<dbReference type="InterPro" id="IPR009003">
    <property type="entry name" value="Peptidase_S1_PA"/>
</dbReference>
<evidence type="ECO:0000259" key="2">
    <source>
        <dbReference type="Pfam" id="PF07705"/>
    </source>
</evidence>
<dbReference type="SUPFAM" id="SSF50494">
    <property type="entry name" value="Trypsin-like serine proteases"/>
    <property type="match status" value="1"/>
</dbReference>
<evidence type="ECO:0000313" key="3">
    <source>
        <dbReference type="EMBL" id="ELR66464.1"/>
    </source>
</evidence>
<keyword evidence="1" id="KW-0732">Signal</keyword>
<dbReference type="EMBL" id="AMZO01000006">
    <property type="protein sequence ID" value="ELR66464.1"/>
    <property type="molecule type" value="Genomic_DNA"/>
</dbReference>
<dbReference type="PATRIC" id="fig|1056511.3.peg.992"/>
<dbReference type="Gene3D" id="2.60.40.10">
    <property type="entry name" value="Immunoglobulins"/>
    <property type="match status" value="1"/>
</dbReference>
<evidence type="ECO:0000256" key="1">
    <source>
        <dbReference type="SAM" id="SignalP"/>
    </source>
</evidence>
<dbReference type="Pfam" id="PF07705">
    <property type="entry name" value="CARDB"/>
    <property type="match status" value="1"/>
</dbReference>
<feature type="signal peptide" evidence="1">
    <location>
        <begin position="1"/>
        <end position="27"/>
    </location>
</feature>
<gene>
    <name evidence="3" type="ORF">C942_04162</name>
</gene>
<proteinExistence type="predicted"/>
<dbReference type="AlphaFoldDB" id="L8JG18"/>
<name>L8JG18_9GAMM</name>
<dbReference type="RefSeq" id="WP_007463108.1">
    <property type="nucleotide sequence ID" value="NZ_AMZO01000006.1"/>
</dbReference>
<dbReference type="InterPro" id="IPR013783">
    <property type="entry name" value="Ig-like_fold"/>
</dbReference>
<feature type="domain" description="CARDB" evidence="2">
    <location>
        <begin position="379"/>
        <end position="475"/>
    </location>
</feature>
<comment type="caution">
    <text evidence="3">The sequence shown here is derived from an EMBL/GenBank/DDBJ whole genome shotgun (WGS) entry which is preliminary data.</text>
</comment>
<dbReference type="Proteomes" id="UP000011134">
    <property type="component" value="Unassembled WGS sequence"/>
</dbReference>
<dbReference type="InterPro" id="IPR043504">
    <property type="entry name" value="Peptidase_S1_PA_chymotrypsin"/>
</dbReference>
<feature type="chain" id="PRO_5003993900" description="CARDB domain-containing protein" evidence="1">
    <location>
        <begin position="28"/>
        <end position="572"/>
    </location>
</feature>
<dbReference type="InterPro" id="IPR011635">
    <property type="entry name" value="CARDB"/>
</dbReference>